<feature type="transmembrane region" description="Helical" evidence="1">
    <location>
        <begin position="339"/>
        <end position="359"/>
    </location>
</feature>
<name>A0A1F6GA44_9PROT</name>
<dbReference type="STRING" id="1817772.A2527_06385"/>
<evidence type="ECO:0008006" key="4">
    <source>
        <dbReference type="Google" id="ProtNLM"/>
    </source>
</evidence>
<evidence type="ECO:0000313" key="2">
    <source>
        <dbReference type="EMBL" id="OGG94964.1"/>
    </source>
</evidence>
<feature type="transmembrane region" description="Helical" evidence="1">
    <location>
        <begin position="85"/>
        <end position="102"/>
    </location>
</feature>
<feature type="transmembrane region" description="Helical" evidence="1">
    <location>
        <begin position="268"/>
        <end position="293"/>
    </location>
</feature>
<dbReference type="Pfam" id="PF05940">
    <property type="entry name" value="NnrS"/>
    <property type="match status" value="1"/>
</dbReference>
<keyword evidence="1" id="KW-0472">Membrane</keyword>
<dbReference type="InterPro" id="IPR010266">
    <property type="entry name" value="NnrS"/>
</dbReference>
<dbReference type="AlphaFoldDB" id="A0A1F6GA44"/>
<accession>A0A1F6GA44</accession>
<keyword evidence="1" id="KW-1133">Transmembrane helix</keyword>
<feature type="transmembrane region" description="Helical" evidence="1">
    <location>
        <begin position="180"/>
        <end position="198"/>
    </location>
</feature>
<feature type="transmembrane region" description="Helical" evidence="1">
    <location>
        <begin position="305"/>
        <end position="327"/>
    </location>
</feature>
<reference evidence="2 3" key="1">
    <citation type="journal article" date="2016" name="Nat. Commun.">
        <title>Thousands of microbial genomes shed light on interconnected biogeochemical processes in an aquifer system.</title>
        <authorList>
            <person name="Anantharaman K."/>
            <person name="Brown C.T."/>
            <person name="Hug L.A."/>
            <person name="Sharon I."/>
            <person name="Castelle C.J."/>
            <person name="Probst A.J."/>
            <person name="Thomas B.C."/>
            <person name="Singh A."/>
            <person name="Wilkins M.J."/>
            <person name="Karaoz U."/>
            <person name="Brodie E.L."/>
            <person name="Williams K.H."/>
            <person name="Hubbard S.S."/>
            <person name="Banfield J.F."/>
        </authorList>
    </citation>
    <scope>NUCLEOTIDE SEQUENCE [LARGE SCALE GENOMIC DNA]</scope>
</reference>
<feature type="transmembrane region" description="Helical" evidence="1">
    <location>
        <begin position="146"/>
        <end position="168"/>
    </location>
</feature>
<gene>
    <name evidence="2" type="ORF">A2527_06385</name>
</gene>
<proteinExistence type="predicted"/>
<feature type="transmembrane region" description="Helical" evidence="1">
    <location>
        <begin position="371"/>
        <end position="389"/>
    </location>
</feature>
<evidence type="ECO:0000256" key="1">
    <source>
        <dbReference type="SAM" id="Phobius"/>
    </source>
</evidence>
<dbReference type="Proteomes" id="UP000178449">
    <property type="component" value="Unassembled WGS sequence"/>
</dbReference>
<evidence type="ECO:0000313" key="3">
    <source>
        <dbReference type="Proteomes" id="UP000178449"/>
    </source>
</evidence>
<feature type="transmembrane region" description="Helical" evidence="1">
    <location>
        <begin position="12"/>
        <end position="31"/>
    </location>
</feature>
<keyword evidence="1" id="KW-0812">Transmembrane</keyword>
<feature type="transmembrane region" description="Helical" evidence="1">
    <location>
        <begin position="239"/>
        <end position="256"/>
    </location>
</feature>
<comment type="caution">
    <text evidence="2">The sequence shown here is derived from an EMBL/GenBank/DDBJ whole genome shotgun (WGS) entry which is preliminary data.</text>
</comment>
<organism evidence="2 3">
    <name type="scientific">Candidatus Lambdaproteobacteria bacterium RIFOXYD2_FULL_50_16</name>
    <dbReference type="NCBI Taxonomy" id="1817772"/>
    <lineage>
        <taxon>Bacteria</taxon>
        <taxon>Pseudomonadati</taxon>
        <taxon>Pseudomonadota</taxon>
        <taxon>Candidatus Lambdaproteobacteria</taxon>
    </lineage>
</organism>
<feature type="transmembrane region" description="Helical" evidence="1">
    <location>
        <begin position="114"/>
        <end position="134"/>
    </location>
</feature>
<protein>
    <recommendedName>
        <fullName evidence="4">NnrS family protein</fullName>
    </recommendedName>
</protein>
<sequence length="403" mass="46339">MNPITRLFSEPHRLYFSAAALSLIAAMLWWGHYLSLRFKWAFDYKTGPLPIHGFGLMYGGFSLFALGFLFTAFPRWMGSVEHLAKAYWGPFWCLAPGWILYFTQLWTGEPWGRIGAFMLFAGHLWAWAHLLRLFKLGTSEERRQPTFILIALGGGVLGSLAAFLYQLYQLPIFYRMGLGVGLYFFWPGLILSLFWRLLPFFTNSRNPGWALSSWPPALPLWALGLFLKTWAYVFEVQEYWLISDSLLLCVTLFQFYQWQVWRPKSGGWILGFLYQAILWFPLALGLHLAYAWGRFMGEVEAHLEMAGLHALTLGLMASLLFGLVPRVSYGHSGRPVQASWWLVLGFQLVQLAALSRVGLELALTQYDPALPLLWVPVAFWLLALLPWALRFLTIYFKPRADEI</sequence>
<dbReference type="EMBL" id="MFNE01000030">
    <property type="protein sequence ID" value="OGG94964.1"/>
    <property type="molecule type" value="Genomic_DNA"/>
</dbReference>
<feature type="transmembrane region" description="Helical" evidence="1">
    <location>
        <begin position="51"/>
        <end position="73"/>
    </location>
</feature>
<feature type="transmembrane region" description="Helical" evidence="1">
    <location>
        <begin position="210"/>
        <end position="233"/>
    </location>
</feature>